<dbReference type="InterPro" id="IPR050553">
    <property type="entry name" value="Thioredoxin_ResA/DsbE_sf"/>
</dbReference>
<comment type="subcellular location">
    <subcellularLocation>
        <location evidence="1">Cell envelope</location>
    </subcellularLocation>
</comment>
<dbReference type="SUPFAM" id="SSF52833">
    <property type="entry name" value="Thioredoxin-like"/>
    <property type="match status" value="1"/>
</dbReference>
<dbReference type="InterPro" id="IPR013766">
    <property type="entry name" value="Thioredoxin_domain"/>
</dbReference>
<dbReference type="GO" id="GO:0017004">
    <property type="term" value="P:cytochrome complex assembly"/>
    <property type="evidence" value="ECO:0007669"/>
    <property type="project" value="UniProtKB-KW"/>
</dbReference>
<dbReference type="PROSITE" id="PS00194">
    <property type="entry name" value="THIOREDOXIN_1"/>
    <property type="match status" value="1"/>
</dbReference>
<reference evidence="5 6" key="1">
    <citation type="submission" date="2019-02" db="EMBL/GenBank/DDBJ databases">
        <title>Genomic Encyclopedia of Type Strains, Phase IV (KMG-IV): sequencing the most valuable type-strain genomes for metagenomic binning, comparative biology and taxonomic classification.</title>
        <authorList>
            <person name="Goeker M."/>
        </authorList>
    </citation>
    <scope>NUCLEOTIDE SEQUENCE [LARGE SCALE GENOMIC DNA]</scope>
    <source>
        <strain evidence="5 6">DSM 18116</strain>
    </source>
</reference>
<dbReference type="PANTHER" id="PTHR42852:SF17">
    <property type="entry name" value="THIOREDOXIN-LIKE PROTEIN HI_1115"/>
    <property type="match status" value="1"/>
</dbReference>
<dbReference type="PROSITE" id="PS51352">
    <property type="entry name" value="THIOREDOXIN_2"/>
    <property type="match status" value="1"/>
</dbReference>
<evidence type="ECO:0000256" key="2">
    <source>
        <dbReference type="ARBA" id="ARBA00022748"/>
    </source>
</evidence>
<dbReference type="EMBL" id="SGXA01000001">
    <property type="protein sequence ID" value="RZS76571.1"/>
    <property type="molecule type" value="Genomic_DNA"/>
</dbReference>
<dbReference type="Pfam" id="PF08534">
    <property type="entry name" value="Redoxin"/>
    <property type="match status" value="1"/>
</dbReference>
<accession>A0A4Q7N668</accession>
<keyword evidence="3" id="KW-0676">Redox-active center</keyword>
<evidence type="ECO:0000313" key="5">
    <source>
        <dbReference type="EMBL" id="RZS76571.1"/>
    </source>
</evidence>
<feature type="domain" description="Thioredoxin" evidence="4">
    <location>
        <begin position="457"/>
        <end position="602"/>
    </location>
</feature>
<dbReference type="CDD" id="cd02966">
    <property type="entry name" value="TlpA_like_family"/>
    <property type="match status" value="1"/>
</dbReference>
<protein>
    <submittedName>
        <fullName evidence="5">Thiol-disulfide isomerase/thioredoxin</fullName>
    </submittedName>
</protein>
<evidence type="ECO:0000313" key="6">
    <source>
        <dbReference type="Proteomes" id="UP000293874"/>
    </source>
</evidence>
<name>A0A4Q7N668_9BACT</name>
<keyword evidence="2" id="KW-0201">Cytochrome c-type biogenesis</keyword>
<dbReference type="RefSeq" id="WP_130540866.1">
    <property type="nucleotide sequence ID" value="NZ_CP042431.1"/>
</dbReference>
<dbReference type="InterPro" id="IPR013740">
    <property type="entry name" value="Redoxin"/>
</dbReference>
<dbReference type="OrthoDB" id="634996at2"/>
<evidence type="ECO:0000256" key="1">
    <source>
        <dbReference type="ARBA" id="ARBA00004196"/>
    </source>
</evidence>
<organism evidence="5 6">
    <name type="scientific">Pseudobacter ginsenosidimutans</name>
    <dbReference type="NCBI Taxonomy" id="661488"/>
    <lineage>
        <taxon>Bacteria</taxon>
        <taxon>Pseudomonadati</taxon>
        <taxon>Bacteroidota</taxon>
        <taxon>Chitinophagia</taxon>
        <taxon>Chitinophagales</taxon>
        <taxon>Chitinophagaceae</taxon>
        <taxon>Pseudobacter</taxon>
    </lineage>
</organism>
<sequence>MMIKKLISTAMAIMAVLILTAQKRLSIIPEFPQRGQTVTVNFDPRIAGAGSSGKSIGPDAGIVTLVFSSSTLYDQPYRVDMEKRGGIWTISFPLERYATFASFYLQSGEIIEAPAKGHYEIMVYDKKRKPVFSANLHRGYSLNQQLGKSPGLAAAQAAMFKKELELYPDNYEAKLRLLTSQMNAAPENGKEKLRKEALKVISDRFYAAPTNGGNLNKVTMGYHIIGEPQRVDSIRKVVIEKYAGSDLAWEYYIGQISREKDTATKIALLEKALQHETTTNGNAFTGAHERLFELFAAKKDSTKALYHAGFMRRGEKDPYTPRMYKEITQTLLDNDLALDSAAWYAEHTLSMADSFPVGVIRYWPETGYVYPYTNDSMRQSVYSTARGNLLSMLAQINYKRGRITEAQQNIDAALQAALDKETADNAAWFFRKTNQPGRLDQLQAARLKLMKKDVAKKRIRIPAPSLKHFTTLDGKPVDTNALKNKVLLIDFWATWCGPCMEEMPYIQKLYDACKQNPDVVFMVVNSGSRNTLKDAQSWFGNRKYSFPVYYNTDPAVGDKFKFSVIPATYIINREGYIEFSNIGFEGADIEMKLKLQIEMALQ</sequence>
<gene>
    <name evidence="5" type="ORF">EV199_2457</name>
</gene>
<dbReference type="GO" id="GO:0016853">
    <property type="term" value="F:isomerase activity"/>
    <property type="evidence" value="ECO:0007669"/>
    <property type="project" value="UniProtKB-KW"/>
</dbReference>
<proteinExistence type="predicted"/>
<comment type="caution">
    <text evidence="5">The sequence shown here is derived from an EMBL/GenBank/DDBJ whole genome shotgun (WGS) entry which is preliminary data.</text>
</comment>
<dbReference type="AlphaFoldDB" id="A0A4Q7N668"/>
<keyword evidence="5" id="KW-0413">Isomerase</keyword>
<dbReference type="PANTHER" id="PTHR42852">
    <property type="entry name" value="THIOL:DISULFIDE INTERCHANGE PROTEIN DSBE"/>
    <property type="match status" value="1"/>
</dbReference>
<dbReference type="GO" id="GO:0030313">
    <property type="term" value="C:cell envelope"/>
    <property type="evidence" value="ECO:0007669"/>
    <property type="project" value="UniProtKB-SubCell"/>
</dbReference>
<keyword evidence="6" id="KW-1185">Reference proteome</keyword>
<evidence type="ECO:0000259" key="4">
    <source>
        <dbReference type="PROSITE" id="PS51352"/>
    </source>
</evidence>
<dbReference type="InterPro" id="IPR036249">
    <property type="entry name" value="Thioredoxin-like_sf"/>
</dbReference>
<evidence type="ECO:0000256" key="3">
    <source>
        <dbReference type="ARBA" id="ARBA00023284"/>
    </source>
</evidence>
<dbReference type="InterPro" id="IPR017937">
    <property type="entry name" value="Thioredoxin_CS"/>
</dbReference>
<dbReference type="Gene3D" id="3.40.30.10">
    <property type="entry name" value="Glutaredoxin"/>
    <property type="match status" value="1"/>
</dbReference>
<dbReference type="GO" id="GO:0016491">
    <property type="term" value="F:oxidoreductase activity"/>
    <property type="evidence" value="ECO:0007669"/>
    <property type="project" value="InterPro"/>
</dbReference>
<dbReference type="Proteomes" id="UP000293874">
    <property type="component" value="Unassembled WGS sequence"/>
</dbReference>